<name>A0AAV3U1D8_9ALTE</name>
<dbReference type="InterPro" id="IPR001633">
    <property type="entry name" value="EAL_dom"/>
</dbReference>
<dbReference type="InterPro" id="IPR035919">
    <property type="entry name" value="EAL_sf"/>
</dbReference>
<evidence type="ECO:0000313" key="8">
    <source>
        <dbReference type="Proteomes" id="UP001409585"/>
    </source>
</evidence>
<feature type="domain" description="EAL" evidence="5">
    <location>
        <begin position="378"/>
        <end position="632"/>
    </location>
</feature>
<dbReference type="NCBIfam" id="TIGR00254">
    <property type="entry name" value="GGDEF"/>
    <property type="match status" value="1"/>
</dbReference>
<keyword evidence="4" id="KW-1133">Transmembrane helix</keyword>
<accession>A0AAV3U1D8</accession>
<dbReference type="Proteomes" id="UP001409585">
    <property type="component" value="Unassembled WGS sequence"/>
</dbReference>
<proteinExistence type="predicted"/>
<evidence type="ECO:0000313" key="7">
    <source>
        <dbReference type="EMBL" id="GAA4940551.1"/>
    </source>
</evidence>
<feature type="compositionally biased region" description="Polar residues" evidence="3">
    <location>
        <begin position="645"/>
        <end position="654"/>
    </location>
</feature>
<dbReference type="PANTHER" id="PTHR33121">
    <property type="entry name" value="CYCLIC DI-GMP PHOSPHODIESTERASE PDEF"/>
    <property type="match status" value="1"/>
</dbReference>
<dbReference type="InterPro" id="IPR043128">
    <property type="entry name" value="Rev_trsase/Diguanyl_cyclase"/>
</dbReference>
<feature type="transmembrane region" description="Helical" evidence="4">
    <location>
        <begin position="181"/>
        <end position="200"/>
    </location>
</feature>
<dbReference type="PROSITE" id="PS50883">
    <property type="entry name" value="EAL"/>
    <property type="match status" value="1"/>
</dbReference>
<comment type="caution">
    <text evidence="7">The sequence shown here is derived from an EMBL/GenBank/DDBJ whole genome shotgun (WGS) entry which is preliminary data.</text>
</comment>
<evidence type="ECO:0000256" key="2">
    <source>
        <dbReference type="ARBA" id="ARBA00022636"/>
    </source>
</evidence>
<keyword evidence="2" id="KW-0973">c-di-GMP</keyword>
<dbReference type="SMART" id="SM00052">
    <property type="entry name" value="EAL"/>
    <property type="match status" value="1"/>
</dbReference>
<dbReference type="GO" id="GO:0071111">
    <property type="term" value="F:cyclic-guanylate-specific phosphodiesterase activity"/>
    <property type="evidence" value="ECO:0007669"/>
    <property type="project" value="UniProtKB-EC"/>
</dbReference>
<dbReference type="SMART" id="SM00267">
    <property type="entry name" value="GGDEF"/>
    <property type="match status" value="1"/>
</dbReference>
<dbReference type="Gene3D" id="3.20.20.450">
    <property type="entry name" value="EAL domain"/>
    <property type="match status" value="1"/>
</dbReference>
<dbReference type="AlphaFoldDB" id="A0AAV3U1D8"/>
<keyword evidence="4" id="KW-0812">Transmembrane</keyword>
<protein>
    <recommendedName>
        <fullName evidence="1">cyclic-guanylate-specific phosphodiesterase</fullName>
        <ecNumber evidence="1">3.1.4.52</ecNumber>
    </recommendedName>
</protein>
<reference evidence="8" key="1">
    <citation type="journal article" date="2019" name="Int. J. Syst. Evol. Microbiol.">
        <title>The Global Catalogue of Microorganisms (GCM) 10K type strain sequencing project: providing services to taxonomists for standard genome sequencing and annotation.</title>
        <authorList>
            <consortium name="The Broad Institute Genomics Platform"/>
            <consortium name="The Broad Institute Genome Sequencing Center for Infectious Disease"/>
            <person name="Wu L."/>
            <person name="Ma J."/>
        </authorList>
    </citation>
    <scope>NUCLEOTIDE SEQUENCE [LARGE SCALE GENOMIC DNA]</scope>
    <source>
        <strain evidence="8">JCM 19134</strain>
    </source>
</reference>
<evidence type="ECO:0000259" key="6">
    <source>
        <dbReference type="PROSITE" id="PS50887"/>
    </source>
</evidence>
<dbReference type="Pfam" id="PF00563">
    <property type="entry name" value="EAL"/>
    <property type="match status" value="1"/>
</dbReference>
<dbReference type="RefSeq" id="WP_345420606.1">
    <property type="nucleotide sequence ID" value="NZ_AP031496.1"/>
</dbReference>
<keyword evidence="4" id="KW-0472">Membrane</keyword>
<feature type="domain" description="GGDEF" evidence="6">
    <location>
        <begin position="240"/>
        <end position="369"/>
    </location>
</feature>
<dbReference type="InterPro" id="IPR029787">
    <property type="entry name" value="Nucleotide_cyclase"/>
</dbReference>
<dbReference type="Pfam" id="PF00990">
    <property type="entry name" value="GGDEF"/>
    <property type="match status" value="1"/>
</dbReference>
<sequence length="667" mass="74447">MGTRAKILGIYGLLLATGIAISSQIFFSGRAIQKTTDGLLSSNVPLLADIGVIKSSLIEYERSQYEYYATTDRSAMLRQQASSYPRLKAAQKHIATLIPNEARIALVSNHIDSMVALSTELDGVLSPRQVDWDKARHLLGDITSANQRVLPLLNDLERESQAALLGTSDLVSASTGVTAKMVFAFCFLVVIVAGLVGYYLERFIRLAADRRFLAYYDPLTSLPNRQQFESETEDLSPVNEIGMLGLFKLDRFNLVTAGHGLAVGDAIIQATALRIQKHLPTGGQLFRFEGATFAVLLPFLPHKSWFEEFIQSFEQPLQAQHAEFYLSISVGYCVVPDDGEDYHSLMKNADACLSRVSSEGGNAYRRYTPDLYQLEQTWFTLENELREAINDHQLQLYYQPQVDAKSLEIIGMEALIRWHSPERGMVSPASFIPLAEQTGLIVKIGDWVLREACKQALLWHKAFEQDCVVAVNISPKQFIHPDFVASVRQALQETRVPPHLIELEITEGVMMENTEQSIDILNQLKGLGLLLSIDDFGTGYSSLVYLKRFNIDKLKVDQAFIRNLGTDPKDEAIVRTIIDMAQNLNLSVIAEGVETLEQQEKLQVFGCNELQGYLISKPKPANELVHFFKPLAGQHHGKASRAQPKENSIQNKNTGIAAKPFQRKDCG</sequence>
<evidence type="ECO:0000256" key="4">
    <source>
        <dbReference type="SAM" id="Phobius"/>
    </source>
</evidence>
<organism evidence="7 8">
    <name type="scientific">Halioxenophilus aromaticivorans</name>
    <dbReference type="NCBI Taxonomy" id="1306992"/>
    <lineage>
        <taxon>Bacteria</taxon>
        <taxon>Pseudomonadati</taxon>
        <taxon>Pseudomonadota</taxon>
        <taxon>Gammaproteobacteria</taxon>
        <taxon>Alteromonadales</taxon>
        <taxon>Alteromonadaceae</taxon>
        <taxon>Halioxenophilus</taxon>
    </lineage>
</organism>
<dbReference type="PANTHER" id="PTHR33121:SF71">
    <property type="entry name" value="OXYGEN SENSOR PROTEIN DOSP"/>
    <property type="match status" value="1"/>
</dbReference>
<dbReference type="EC" id="3.1.4.52" evidence="1"/>
<dbReference type="PROSITE" id="PS50887">
    <property type="entry name" value="GGDEF"/>
    <property type="match status" value="1"/>
</dbReference>
<evidence type="ECO:0000256" key="1">
    <source>
        <dbReference type="ARBA" id="ARBA00012282"/>
    </source>
</evidence>
<dbReference type="CDD" id="cd01948">
    <property type="entry name" value="EAL"/>
    <property type="match status" value="1"/>
</dbReference>
<dbReference type="EMBL" id="BAABLX010000011">
    <property type="protein sequence ID" value="GAA4940551.1"/>
    <property type="molecule type" value="Genomic_DNA"/>
</dbReference>
<evidence type="ECO:0000256" key="3">
    <source>
        <dbReference type="SAM" id="MobiDB-lite"/>
    </source>
</evidence>
<feature type="region of interest" description="Disordered" evidence="3">
    <location>
        <begin position="636"/>
        <end position="667"/>
    </location>
</feature>
<dbReference type="SUPFAM" id="SSF55073">
    <property type="entry name" value="Nucleotide cyclase"/>
    <property type="match status" value="1"/>
</dbReference>
<dbReference type="CDD" id="cd01949">
    <property type="entry name" value="GGDEF"/>
    <property type="match status" value="1"/>
</dbReference>
<dbReference type="Gene3D" id="3.30.70.270">
    <property type="match status" value="1"/>
</dbReference>
<gene>
    <name evidence="7" type="ORF">GCM10025791_18590</name>
</gene>
<dbReference type="InterPro" id="IPR050706">
    <property type="entry name" value="Cyclic-di-GMP_PDE-like"/>
</dbReference>
<dbReference type="FunFam" id="3.20.20.450:FF:000001">
    <property type="entry name" value="Cyclic di-GMP phosphodiesterase yahA"/>
    <property type="match status" value="1"/>
</dbReference>
<dbReference type="InterPro" id="IPR000160">
    <property type="entry name" value="GGDEF_dom"/>
</dbReference>
<evidence type="ECO:0000259" key="5">
    <source>
        <dbReference type="PROSITE" id="PS50883"/>
    </source>
</evidence>
<dbReference type="SUPFAM" id="SSF141868">
    <property type="entry name" value="EAL domain-like"/>
    <property type="match status" value="1"/>
</dbReference>
<keyword evidence="8" id="KW-1185">Reference proteome</keyword>